<evidence type="ECO:0000313" key="6">
    <source>
        <dbReference type="EMBL" id="CAE0634720.1"/>
    </source>
</evidence>
<reference evidence="8" key="1">
    <citation type="submission" date="2021-01" db="EMBL/GenBank/DDBJ databases">
        <authorList>
            <person name="Corre E."/>
            <person name="Pelletier E."/>
            <person name="Niang G."/>
            <person name="Scheremetjew M."/>
            <person name="Finn R."/>
            <person name="Kale V."/>
            <person name="Holt S."/>
            <person name="Cochrane G."/>
            <person name="Meng A."/>
            <person name="Brown T."/>
            <person name="Cohen L."/>
        </authorList>
    </citation>
    <scope>NUCLEOTIDE SEQUENCE</scope>
    <source>
        <strain evidence="8">CCMP3107</strain>
    </source>
</reference>
<sequence>MGRAGWCCAIQRGSDRMRLLFPAFCPQPGADGRVPERFQQPPRRSGPARRRRRCTYSGAGGGGGGGLWRRALRAFNAEMIPFKQEKHARALAFDPTTGALDLSPLPRNFGWVVDGRVAGCAIPTLPAHLAALRGVGVARVITIHEQPLPAPLPAAAAAQGVDLRHFPCDDRAPPAPAQLAAIVALMAEAVEAGEAVAVHCQGGVGRTATALAAYLVRAEGLSAAEALARLTARRKVLVTEAQTAALRAWWRAEQDAAVLGSAAEAETKEEEEEAVAATAAEGGAPDPAPAAAPPPAPRRPAVKLPRLILLCGLAASGKSTFAQALVDSFPDRVARVNKDEMRGKGEVDAAFAAAARRGLTVVVDMCNLTAEKRRAWAAAAWGPGAAWLVELATDPGACQYRAARRAGHPTLPPRRARGVIEAQARQYEPPTAEEGFAELIRLETEEAAAALLEEWGAAPPRVAPLDAQLVKFPRTHHAVNLGAATRDDRVLPEGDLRALLAAGGGGGRTLVVEEKLDGANMGLSIGRDGAVRAQNRSHFVTSGYHAQFKPLDKWLQQHTGDLWDVLQPEEHPERYILYGEWLHATHSVKYTRLPGWFVAFDLYDRRAEKFLGRGELARRLRGTRLPLAPLVHEGPLDLGGEAPAAFLRRLAHGPSAVTDGRREGVVLKVLGPDGRLEARAKVVREDFIAGNERWDRAAKLEVNQLDPEVFCG</sequence>
<evidence type="ECO:0000259" key="4">
    <source>
        <dbReference type="PROSITE" id="PS50056"/>
    </source>
</evidence>
<dbReference type="EMBL" id="HBIU01029215">
    <property type="protein sequence ID" value="CAE0634725.1"/>
    <property type="molecule type" value="Transcribed_RNA"/>
</dbReference>
<dbReference type="Gene3D" id="3.90.190.10">
    <property type="entry name" value="Protein tyrosine phosphatase superfamily"/>
    <property type="match status" value="1"/>
</dbReference>
<evidence type="ECO:0000256" key="1">
    <source>
        <dbReference type="ARBA" id="ARBA00022801"/>
    </source>
</evidence>
<evidence type="ECO:0000259" key="3">
    <source>
        <dbReference type="PROSITE" id="PS50054"/>
    </source>
</evidence>
<accession>A0A6V1RHC0</accession>
<keyword evidence="1" id="KW-0378">Hydrolase</keyword>
<dbReference type="SUPFAM" id="SSF52540">
    <property type="entry name" value="P-loop containing nucleoside triphosphate hydrolases"/>
    <property type="match status" value="1"/>
</dbReference>
<dbReference type="Gene3D" id="3.30.470.30">
    <property type="entry name" value="DNA ligase/mRNA capping enzyme"/>
    <property type="match status" value="1"/>
</dbReference>
<dbReference type="PROSITE" id="PS50056">
    <property type="entry name" value="TYR_PHOSPHATASE_2"/>
    <property type="match status" value="1"/>
</dbReference>
<dbReference type="InterPro" id="IPR057023">
    <property type="entry name" value="PTP-SAK"/>
</dbReference>
<dbReference type="InterPro" id="IPR000387">
    <property type="entry name" value="Tyr_Pase_dom"/>
</dbReference>
<dbReference type="SUPFAM" id="SSF52799">
    <property type="entry name" value="(Phosphotyrosine protein) phosphatases II"/>
    <property type="match status" value="1"/>
</dbReference>
<name>A0A6V1RHC0_HETAK</name>
<dbReference type="AlphaFoldDB" id="A0A6V1RHC0"/>
<dbReference type="EMBL" id="HBIU01029206">
    <property type="protein sequence ID" value="CAE0634718.1"/>
    <property type="molecule type" value="Transcribed_RNA"/>
</dbReference>
<evidence type="ECO:0000313" key="8">
    <source>
        <dbReference type="EMBL" id="CAE0634725.1"/>
    </source>
</evidence>
<feature type="domain" description="Tyrosine-protein phosphatase" evidence="3">
    <location>
        <begin position="108"/>
        <end position="255"/>
    </location>
</feature>
<dbReference type="Pfam" id="PF09414">
    <property type="entry name" value="RNA_ligase"/>
    <property type="match status" value="1"/>
</dbReference>
<organism evidence="8">
    <name type="scientific">Heterosigma akashiwo</name>
    <name type="common">Chromophytic alga</name>
    <name type="synonym">Heterosigma carterae</name>
    <dbReference type="NCBI Taxonomy" id="2829"/>
    <lineage>
        <taxon>Eukaryota</taxon>
        <taxon>Sar</taxon>
        <taxon>Stramenopiles</taxon>
        <taxon>Ochrophyta</taxon>
        <taxon>Raphidophyceae</taxon>
        <taxon>Chattonellales</taxon>
        <taxon>Chattonellaceae</taxon>
        <taxon>Heterosigma</taxon>
    </lineage>
</organism>
<dbReference type="PROSITE" id="PS00383">
    <property type="entry name" value="TYR_PHOSPHATASE_1"/>
    <property type="match status" value="1"/>
</dbReference>
<dbReference type="PANTHER" id="PTHR43883">
    <property type="entry name" value="SLR0207 PROTEIN"/>
    <property type="match status" value="1"/>
</dbReference>
<dbReference type="InterPro" id="IPR052732">
    <property type="entry name" value="Cell-binding_unc_protein"/>
</dbReference>
<dbReference type="GO" id="GO:0016791">
    <property type="term" value="F:phosphatase activity"/>
    <property type="evidence" value="ECO:0007669"/>
    <property type="project" value="UniProtKB-ARBA"/>
</dbReference>
<dbReference type="Pfam" id="PF13671">
    <property type="entry name" value="AAA_33"/>
    <property type="match status" value="1"/>
</dbReference>
<dbReference type="EMBL" id="HBIU01029208">
    <property type="protein sequence ID" value="CAE0634720.1"/>
    <property type="molecule type" value="Transcribed_RNA"/>
</dbReference>
<feature type="domain" description="Tyrosine specific protein phosphatases" evidence="4">
    <location>
        <begin position="177"/>
        <end position="245"/>
    </location>
</feature>
<dbReference type="Pfam" id="PF22784">
    <property type="entry name" value="PTP-SAK"/>
    <property type="match status" value="1"/>
</dbReference>
<dbReference type="EMBL" id="HBIU01029216">
    <property type="protein sequence ID" value="CAE0634726.1"/>
    <property type="molecule type" value="Transcribed_RNA"/>
</dbReference>
<evidence type="ECO:0000313" key="9">
    <source>
        <dbReference type="EMBL" id="CAE0634726.1"/>
    </source>
</evidence>
<feature type="compositionally biased region" description="Low complexity" evidence="2">
    <location>
        <begin position="275"/>
        <end position="285"/>
    </location>
</feature>
<protein>
    <submittedName>
        <fullName evidence="8">Uncharacterized protein</fullName>
    </submittedName>
</protein>
<dbReference type="SUPFAM" id="SSF56091">
    <property type="entry name" value="DNA ligase/mRNA capping enzyme, catalytic domain"/>
    <property type="match status" value="1"/>
</dbReference>
<feature type="region of interest" description="Disordered" evidence="2">
    <location>
        <begin position="31"/>
        <end position="62"/>
    </location>
</feature>
<dbReference type="SMART" id="SM00195">
    <property type="entry name" value="DSPc"/>
    <property type="match status" value="1"/>
</dbReference>
<dbReference type="PANTHER" id="PTHR43883:SF1">
    <property type="entry name" value="GLUCONOKINASE"/>
    <property type="match status" value="1"/>
</dbReference>
<dbReference type="InterPro" id="IPR029021">
    <property type="entry name" value="Prot-tyrosine_phosphatase-like"/>
</dbReference>
<dbReference type="EMBL" id="HBIU01029209">
    <property type="protein sequence ID" value="CAE0634721.1"/>
    <property type="molecule type" value="Transcribed_RNA"/>
</dbReference>
<dbReference type="InterPro" id="IPR016130">
    <property type="entry name" value="Tyr_Pase_AS"/>
</dbReference>
<dbReference type="InterPro" id="IPR021122">
    <property type="entry name" value="RNA_ligase_dom_REL/Rnl2"/>
</dbReference>
<dbReference type="FunFam" id="3.90.190.10:FF:000157">
    <property type="entry name" value="Protein-tyrosine phosphatase"/>
    <property type="match status" value="1"/>
</dbReference>
<dbReference type="InterPro" id="IPR020422">
    <property type="entry name" value="TYR_PHOSPHATASE_DUAL_dom"/>
</dbReference>
<dbReference type="InterPro" id="IPR027417">
    <property type="entry name" value="P-loop_NTPase"/>
</dbReference>
<dbReference type="Gene3D" id="3.40.50.300">
    <property type="entry name" value="P-loop containing nucleotide triphosphate hydrolases"/>
    <property type="match status" value="1"/>
</dbReference>
<evidence type="ECO:0000256" key="2">
    <source>
        <dbReference type="SAM" id="MobiDB-lite"/>
    </source>
</evidence>
<feature type="region of interest" description="Disordered" evidence="2">
    <location>
        <begin position="261"/>
        <end position="297"/>
    </location>
</feature>
<gene>
    <name evidence="5" type="ORF">HAKA00212_LOCUS13458</name>
    <name evidence="6" type="ORF">HAKA00212_LOCUS13460</name>
    <name evidence="7" type="ORF">HAKA00212_LOCUS13461</name>
    <name evidence="8" type="ORF">HAKA00212_LOCUS13465</name>
    <name evidence="9" type="ORF">HAKA00212_LOCUS13466</name>
</gene>
<evidence type="ECO:0000313" key="5">
    <source>
        <dbReference type="EMBL" id="CAE0634718.1"/>
    </source>
</evidence>
<proteinExistence type="predicted"/>
<dbReference type="PROSITE" id="PS50054">
    <property type="entry name" value="TYR_PHOSPHATASE_DUAL"/>
    <property type="match status" value="1"/>
</dbReference>
<evidence type="ECO:0000313" key="7">
    <source>
        <dbReference type="EMBL" id="CAE0634721.1"/>
    </source>
</evidence>
<feature type="compositionally biased region" description="Pro residues" evidence="2">
    <location>
        <begin position="286"/>
        <end position="297"/>
    </location>
</feature>